<evidence type="ECO:0000313" key="2">
    <source>
        <dbReference type="Proteomes" id="UP000292772"/>
    </source>
</evidence>
<organism evidence="1 2">
    <name type="scientific">Microbacterium phage Fireman</name>
    <dbReference type="NCBI Taxonomy" id="2530118"/>
    <lineage>
        <taxon>Viruses</taxon>
        <taxon>Duplodnaviria</taxon>
        <taxon>Heunggongvirae</taxon>
        <taxon>Uroviricota</taxon>
        <taxon>Caudoviricetes</taxon>
        <taxon>Hodgkinviridae</taxon>
        <taxon>Metamorphoovirus</taxon>
        <taxon>Metamorphoovirus fireman</taxon>
    </lineage>
</organism>
<keyword evidence="2" id="KW-1185">Reference proteome</keyword>
<evidence type="ECO:0000313" key="1">
    <source>
        <dbReference type="EMBL" id="QBI98092.1"/>
    </source>
</evidence>
<dbReference type="GeneID" id="55011678"/>
<dbReference type="Proteomes" id="UP000292772">
    <property type="component" value="Segment"/>
</dbReference>
<reference evidence="1 2" key="1">
    <citation type="submission" date="2019-02" db="EMBL/GenBank/DDBJ databases">
        <authorList>
            <person name="Batt M."/>
            <person name="McKinney A."/>
            <person name="Svoboda C."/>
            <person name="Garlena R.A."/>
            <person name="Russell D.A."/>
            <person name="Pope W.H."/>
            <person name="Jacobs-Sera D."/>
            <person name="Hatfull G.F."/>
        </authorList>
    </citation>
    <scope>NUCLEOTIDE SEQUENCE [LARGE SCALE GENOMIC DNA]</scope>
</reference>
<proteinExistence type="predicted"/>
<dbReference type="EMBL" id="MK524510">
    <property type="protein sequence ID" value="QBI98092.1"/>
    <property type="molecule type" value="Genomic_DNA"/>
</dbReference>
<name>A0A481VVT9_9CAUD</name>
<sequence length="72" mass="8111">MNHALNALRHHVTGAIERGEAKPIIESPAEPYPGVGALFNADLHTVDPTYAPREHWIVKGPRRIEHLPMEER</sequence>
<accession>A0A481VVT9</accession>
<gene>
    <name evidence="1" type="primary">8</name>
    <name evidence="1" type="ORF">SEA_FIREMAN_8</name>
</gene>
<dbReference type="RefSeq" id="YP_009820244.1">
    <property type="nucleotide sequence ID" value="NC_048165.1"/>
</dbReference>
<dbReference type="KEGG" id="vg:55011678"/>
<protein>
    <submittedName>
        <fullName evidence="1">Uncharacterized protein</fullName>
    </submittedName>
</protein>